<accession>A0ABQ8Y8U3</accession>
<dbReference type="InterPro" id="IPR046859">
    <property type="entry name" value="RGPA/RALGAPB_N"/>
</dbReference>
<proteinExistence type="predicted"/>
<gene>
    <name evidence="2" type="ORF">M0813_23416</name>
</gene>
<keyword evidence="3" id="KW-1185">Reference proteome</keyword>
<comment type="caution">
    <text evidence="2">The sequence shown here is derived from an EMBL/GenBank/DDBJ whole genome shotgun (WGS) entry which is preliminary data.</text>
</comment>
<sequence>MFLKHISQVNPNQHLSTAGIMNYFPADIKKNIIQNVLEVYLQTKELDIIFSSKFHLKWFFEFTGQAFALPIENFSITEKAFLIYDQWISKERTPHAFLKKNKFYCLREMINHLSLIFQPREGLSRDLTKKHLKLCKNAIQIYRKIGNNKPINIKTRKHLLTVLMGITDSLLQGEGLTIQPQLTQSQSWDVLKLLFELWLVTGTHDPQLWDLFKSLAIRWFHRKETVIIWSATVFGLMNRVIGILYGEHEGTKTVTITL</sequence>
<protein>
    <recommendedName>
        <fullName evidence="1">Ral GTPase-activating protein subunit alpha/beta N-terminal domain-containing protein</fullName>
    </recommendedName>
</protein>
<evidence type="ECO:0000313" key="3">
    <source>
        <dbReference type="Proteomes" id="UP001150062"/>
    </source>
</evidence>
<evidence type="ECO:0000259" key="1">
    <source>
        <dbReference type="Pfam" id="PF20412"/>
    </source>
</evidence>
<dbReference type="EMBL" id="JAOAOG010000195">
    <property type="protein sequence ID" value="KAJ6241225.1"/>
    <property type="molecule type" value="Genomic_DNA"/>
</dbReference>
<dbReference type="Proteomes" id="UP001150062">
    <property type="component" value="Unassembled WGS sequence"/>
</dbReference>
<dbReference type="Pfam" id="PF20412">
    <property type="entry name" value="RALGAPB_N"/>
    <property type="match status" value="1"/>
</dbReference>
<feature type="domain" description="Ral GTPase-activating protein subunit alpha/beta N-terminal" evidence="1">
    <location>
        <begin position="128"/>
        <end position="246"/>
    </location>
</feature>
<dbReference type="InterPro" id="IPR039930">
    <property type="entry name" value="RALGAPB"/>
</dbReference>
<evidence type="ECO:0000313" key="2">
    <source>
        <dbReference type="EMBL" id="KAJ6241225.1"/>
    </source>
</evidence>
<dbReference type="PANTHER" id="PTHR21344:SF1">
    <property type="entry name" value="RAL GTPASE-ACTIVATING PROTEIN SUBUNIT BETA"/>
    <property type="match status" value="1"/>
</dbReference>
<organism evidence="2 3">
    <name type="scientific">Anaeramoeba flamelloides</name>
    <dbReference type="NCBI Taxonomy" id="1746091"/>
    <lineage>
        <taxon>Eukaryota</taxon>
        <taxon>Metamonada</taxon>
        <taxon>Anaeramoebidae</taxon>
        <taxon>Anaeramoeba</taxon>
    </lineage>
</organism>
<reference evidence="2" key="1">
    <citation type="submission" date="2022-08" db="EMBL/GenBank/DDBJ databases">
        <title>Novel sulfate-reducing endosymbionts in the free-living metamonad Anaeramoeba.</title>
        <authorList>
            <person name="Jerlstrom-Hultqvist J."/>
            <person name="Cepicka I."/>
            <person name="Gallot-Lavallee L."/>
            <person name="Salas-Leiva D."/>
            <person name="Curtis B.A."/>
            <person name="Zahonova K."/>
            <person name="Pipaliya S."/>
            <person name="Dacks J."/>
            <person name="Roger A.J."/>
        </authorList>
    </citation>
    <scope>NUCLEOTIDE SEQUENCE</scope>
    <source>
        <strain evidence="2">Schooner1</strain>
    </source>
</reference>
<name>A0ABQ8Y8U3_9EUKA</name>
<dbReference type="PANTHER" id="PTHR21344">
    <property type="entry name" value="RAL GTPASE-ACTIVATING PROTEIN SUBUNIT BETA"/>
    <property type="match status" value="1"/>
</dbReference>